<sequence length="223" mass="24908">MLGETLKIAFGELGQKEIKGENAHNDRILEYQETTGLNFGNDEVAWCSIFANWVALQANLPRSNSAMARSWLKIGNKTDWPQPGDIVVFWRTDINGIFGHVGFFLGYTKSGKSIYCLGGNQNDEVNIQTFPLDRILEFRSLTDAVDESLTIPTGYLRKGDSNENVKLLQKILIKLDYLNGHADGVFGPKTEQALIKFQTDSHIFVDGIYGSESRSALQDQLNS</sequence>
<dbReference type="STRING" id="649333.SAMN04487989_101906"/>
<proteinExistence type="predicted"/>
<feature type="domain" description="Peptidase C51" evidence="2">
    <location>
        <begin position="42"/>
        <end position="120"/>
    </location>
</feature>
<organism evidence="3 4">
    <name type="scientific">Bizionia echini</name>
    <dbReference type="NCBI Taxonomy" id="649333"/>
    <lineage>
        <taxon>Bacteria</taxon>
        <taxon>Pseudomonadati</taxon>
        <taxon>Bacteroidota</taxon>
        <taxon>Flavobacteriia</taxon>
        <taxon>Flavobacteriales</taxon>
        <taxon>Flavobacteriaceae</taxon>
        <taxon>Bizionia</taxon>
    </lineage>
</organism>
<dbReference type="SUPFAM" id="SSF54001">
    <property type="entry name" value="Cysteine proteinases"/>
    <property type="match status" value="1"/>
</dbReference>
<dbReference type="InterPro" id="IPR007921">
    <property type="entry name" value="CHAP_dom"/>
</dbReference>
<dbReference type="InterPro" id="IPR036365">
    <property type="entry name" value="PGBD-like_sf"/>
</dbReference>
<dbReference type="Gene3D" id="1.10.101.10">
    <property type="entry name" value="PGBD-like superfamily/PGBD"/>
    <property type="match status" value="1"/>
</dbReference>
<dbReference type="InterPro" id="IPR002477">
    <property type="entry name" value="Peptidoglycan-bd-like"/>
</dbReference>
<dbReference type="InterPro" id="IPR013423">
    <property type="entry name" value="CHP02594"/>
</dbReference>
<dbReference type="InterPro" id="IPR038765">
    <property type="entry name" value="Papain-like_cys_pep_sf"/>
</dbReference>
<dbReference type="Proteomes" id="UP000198705">
    <property type="component" value="Unassembled WGS sequence"/>
</dbReference>
<dbReference type="Gene3D" id="3.90.1720.10">
    <property type="entry name" value="endopeptidase domain like (from Nostoc punctiforme)"/>
    <property type="match status" value="1"/>
</dbReference>
<dbReference type="AlphaFoldDB" id="A0A1I4ZL60"/>
<evidence type="ECO:0000313" key="4">
    <source>
        <dbReference type="Proteomes" id="UP000198705"/>
    </source>
</evidence>
<dbReference type="SUPFAM" id="SSF47090">
    <property type="entry name" value="PGBD-like"/>
    <property type="match status" value="1"/>
</dbReference>
<dbReference type="EMBL" id="FOVN01000001">
    <property type="protein sequence ID" value="SFN50984.1"/>
    <property type="molecule type" value="Genomic_DNA"/>
</dbReference>
<name>A0A1I4ZL60_9FLAO</name>
<evidence type="ECO:0000259" key="2">
    <source>
        <dbReference type="Pfam" id="PF05257"/>
    </source>
</evidence>
<feature type="domain" description="Peptidoglycan binding-like" evidence="1">
    <location>
        <begin position="162"/>
        <end position="217"/>
    </location>
</feature>
<dbReference type="RefSeq" id="WP_177208977.1">
    <property type="nucleotide sequence ID" value="NZ_FOVN01000001.1"/>
</dbReference>
<dbReference type="InterPro" id="IPR036366">
    <property type="entry name" value="PGBDSf"/>
</dbReference>
<gene>
    <name evidence="3" type="ORF">SAMN04487989_101906</name>
</gene>
<dbReference type="Pfam" id="PF01471">
    <property type="entry name" value="PG_binding_1"/>
    <property type="match status" value="1"/>
</dbReference>
<keyword evidence="4" id="KW-1185">Reference proteome</keyword>
<accession>A0A1I4ZL60</accession>
<evidence type="ECO:0000259" key="1">
    <source>
        <dbReference type="Pfam" id="PF01471"/>
    </source>
</evidence>
<protein>
    <submittedName>
        <fullName evidence="3">TIGR02594 family protein</fullName>
    </submittedName>
</protein>
<evidence type="ECO:0000313" key="3">
    <source>
        <dbReference type="EMBL" id="SFN50984.1"/>
    </source>
</evidence>
<dbReference type="NCBIfam" id="TIGR02594">
    <property type="entry name" value="TIGR02594 family protein"/>
    <property type="match status" value="1"/>
</dbReference>
<reference evidence="4" key="1">
    <citation type="submission" date="2016-10" db="EMBL/GenBank/DDBJ databases">
        <authorList>
            <person name="Varghese N."/>
            <person name="Submissions S."/>
        </authorList>
    </citation>
    <scope>NUCLEOTIDE SEQUENCE [LARGE SCALE GENOMIC DNA]</scope>
    <source>
        <strain evidence="4">DSM 23925</strain>
    </source>
</reference>
<dbReference type="Pfam" id="PF05257">
    <property type="entry name" value="CHAP"/>
    <property type="match status" value="1"/>
</dbReference>